<comment type="subcellular location">
    <subcellularLocation>
        <location evidence="1">Membrane</location>
        <topology evidence="1">Multi-pass membrane protein</topology>
    </subcellularLocation>
</comment>
<sequence length="331" mass="36665">METTSSPAPAPRPGLAGRIAATPRSYLYGSLAGMGAYLLVMGLTLGNRPEQFLLCALMFLLAVWSAGTRRFFAGMLPFLLFGIIYDLTHLTEPLVRYLHVHVAEPYHFDKLFFGVPVDGVRLTPNELFARFHWPAVDLVTGSAYILYLYWSLGFAAWLLLAKRKDDRIQRLARRFGWTFLAVNVAGFATYYIYPSAPPWYVTQYGLGPANMAAQASAAAAARWDAMTGLHYFAAFYGRSADVFGAIPSLHVSYPLFVFLYGRQLGKRWLDVVSFGFFLLVCFSAVYLQHHYMLDVLLGVTYTLVGVGIERALARQPAAAAAPAAMEPADAE</sequence>
<evidence type="ECO:0000256" key="2">
    <source>
        <dbReference type="ARBA" id="ARBA00022692"/>
    </source>
</evidence>
<evidence type="ECO:0000313" key="8">
    <source>
        <dbReference type="Proteomes" id="UP001162734"/>
    </source>
</evidence>
<feature type="transmembrane region" description="Helical" evidence="5">
    <location>
        <begin position="172"/>
        <end position="193"/>
    </location>
</feature>
<dbReference type="InterPro" id="IPR026841">
    <property type="entry name" value="Aur1/Ipt1"/>
</dbReference>
<protein>
    <submittedName>
        <fullName evidence="7">Aureobasidin A resistance protein</fullName>
    </submittedName>
</protein>
<dbReference type="RefSeq" id="WP_248342831.1">
    <property type="nucleotide sequence ID" value="NZ_AP025592.1"/>
</dbReference>
<reference evidence="8" key="1">
    <citation type="journal article" date="2022" name="Int. J. Syst. Evol. Microbiol.">
        <title>Anaeromyxobacter oryzae sp. nov., Anaeromyxobacter diazotrophicus sp. nov. and Anaeromyxobacter paludicola sp. nov., isolated from paddy soils.</title>
        <authorList>
            <person name="Itoh H."/>
            <person name="Xu Z."/>
            <person name="Mise K."/>
            <person name="Masuda Y."/>
            <person name="Ushijima N."/>
            <person name="Hayakawa C."/>
            <person name="Shiratori Y."/>
            <person name="Senoo K."/>
        </authorList>
    </citation>
    <scope>NUCLEOTIDE SEQUENCE [LARGE SCALE GENOMIC DNA]</scope>
    <source>
        <strain evidence="8">Red630</strain>
    </source>
</reference>
<keyword evidence="2 5" id="KW-0812">Transmembrane</keyword>
<name>A0ABN6NAY2_9BACT</name>
<feature type="transmembrane region" description="Helical" evidence="5">
    <location>
        <begin position="141"/>
        <end position="160"/>
    </location>
</feature>
<dbReference type="CDD" id="cd03386">
    <property type="entry name" value="PAP2_Aur1_like"/>
    <property type="match status" value="1"/>
</dbReference>
<proteinExistence type="predicted"/>
<dbReference type="Proteomes" id="UP001162734">
    <property type="component" value="Chromosome"/>
</dbReference>
<keyword evidence="4 5" id="KW-0472">Membrane</keyword>
<feature type="transmembrane region" description="Helical" evidence="5">
    <location>
        <begin position="242"/>
        <end position="261"/>
    </location>
</feature>
<evidence type="ECO:0000259" key="6">
    <source>
        <dbReference type="Pfam" id="PF14378"/>
    </source>
</evidence>
<evidence type="ECO:0000256" key="1">
    <source>
        <dbReference type="ARBA" id="ARBA00004141"/>
    </source>
</evidence>
<keyword evidence="3 5" id="KW-1133">Transmembrane helix</keyword>
<feature type="transmembrane region" description="Helical" evidence="5">
    <location>
        <begin position="268"/>
        <end position="287"/>
    </location>
</feature>
<evidence type="ECO:0000256" key="3">
    <source>
        <dbReference type="ARBA" id="ARBA00022989"/>
    </source>
</evidence>
<accession>A0ABN6NAY2</accession>
<dbReference type="PANTHER" id="PTHR31310:SF7">
    <property type="entry name" value="PA-PHOSPHATASE RELATED-FAMILY PROTEIN DDB_G0268928"/>
    <property type="match status" value="1"/>
</dbReference>
<keyword evidence="8" id="KW-1185">Reference proteome</keyword>
<gene>
    <name evidence="7" type="ORF">AMPC_34890</name>
</gene>
<feature type="transmembrane region" description="Helical" evidence="5">
    <location>
        <begin position="26"/>
        <end position="45"/>
    </location>
</feature>
<evidence type="ECO:0000256" key="4">
    <source>
        <dbReference type="ARBA" id="ARBA00023136"/>
    </source>
</evidence>
<feature type="transmembrane region" description="Helical" evidence="5">
    <location>
        <begin position="52"/>
        <end position="85"/>
    </location>
</feature>
<organism evidence="7 8">
    <name type="scientific">Anaeromyxobacter paludicola</name>
    <dbReference type="NCBI Taxonomy" id="2918171"/>
    <lineage>
        <taxon>Bacteria</taxon>
        <taxon>Pseudomonadati</taxon>
        <taxon>Myxococcota</taxon>
        <taxon>Myxococcia</taxon>
        <taxon>Myxococcales</taxon>
        <taxon>Cystobacterineae</taxon>
        <taxon>Anaeromyxobacteraceae</taxon>
        <taxon>Anaeromyxobacter</taxon>
    </lineage>
</organism>
<dbReference type="Gene3D" id="1.20.144.10">
    <property type="entry name" value="Phosphatidic acid phosphatase type 2/haloperoxidase"/>
    <property type="match status" value="1"/>
</dbReference>
<dbReference type="EMBL" id="AP025592">
    <property type="protein sequence ID" value="BDG10376.1"/>
    <property type="molecule type" value="Genomic_DNA"/>
</dbReference>
<evidence type="ECO:0000256" key="5">
    <source>
        <dbReference type="SAM" id="Phobius"/>
    </source>
</evidence>
<feature type="domain" description="Inositolphosphotransferase Aur1/Ipt1" evidence="6">
    <location>
        <begin position="134"/>
        <end position="306"/>
    </location>
</feature>
<dbReference type="Pfam" id="PF14378">
    <property type="entry name" value="PAP2_3"/>
    <property type="match status" value="1"/>
</dbReference>
<dbReference type="PANTHER" id="PTHR31310">
    <property type="match status" value="1"/>
</dbReference>
<evidence type="ECO:0000313" key="7">
    <source>
        <dbReference type="EMBL" id="BDG10376.1"/>
    </source>
</evidence>
<dbReference type="InterPro" id="IPR052185">
    <property type="entry name" value="IPC_Synthase-Related"/>
</dbReference>